<evidence type="ECO:0000256" key="8">
    <source>
        <dbReference type="ARBA" id="ARBA00047957"/>
    </source>
</evidence>
<evidence type="ECO:0000256" key="3">
    <source>
        <dbReference type="ARBA" id="ARBA00022490"/>
    </source>
</evidence>
<comment type="similarity">
    <text evidence="2 10">Belongs to the TRM44 family.</text>
</comment>
<keyword evidence="7 10" id="KW-0819">tRNA processing</keyword>
<comment type="function">
    <text evidence="10">Adenosyl-L-methionine (AdoMet)-dependent tRNA (uracil-O(2)-)-methyltransferase.</text>
</comment>
<protein>
    <recommendedName>
        <fullName evidence="10">tRNA (uracil-O(2)-)-methyltransferase</fullName>
        <ecNumber evidence="10">2.1.1.211</ecNumber>
    </recommendedName>
</protein>
<evidence type="ECO:0000259" key="11">
    <source>
        <dbReference type="PROSITE" id="PS50103"/>
    </source>
</evidence>
<evidence type="ECO:0000256" key="7">
    <source>
        <dbReference type="ARBA" id="ARBA00022694"/>
    </source>
</evidence>
<dbReference type="InterPro" id="IPR011671">
    <property type="entry name" value="tRNA_uracil_MeTrfase"/>
</dbReference>
<organism evidence="12 13">
    <name type="scientific">Tenebrio molitor</name>
    <name type="common">Yellow mealworm beetle</name>
    <dbReference type="NCBI Taxonomy" id="7067"/>
    <lineage>
        <taxon>Eukaryota</taxon>
        <taxon>Metazoa</taxon>
        <taxon>Ecdysozoa</taxon>
        <taxon>Arthropoda</taxon>
        <taxon>Hexapoda</taxon>
        <taxon>Insecta</taxon>
        <taxon>Pterygota</taxon>
        <taxon>Neoptera</taxon>
        <taxon>Endopterygota</taxon>
        <taxon>Coleoptera</taxon>
        <taxon>Polyphaga</taxon>
        <taxon>Cucujiformia</taxon>
        <taxon>Tenebrionidae</taxon>
        <taxon>Tenebrio</taxon>
    </lineage>
</organism>
<dbReference type="InterPro" id="IPR000571">
    <property type="entry name" value="Znf_CCCH"/>
</dbReference>
<dbReference type="EC" id="2.1.1.211" evidence="10"/>
<comment type="caution">
    <text evidence="12">The sequence shown here is derived from an EMBL/GenBank/DDBJ whole genome shotgun (WGS) entry which is preliminary data.</text>
</comment>
<keyword evidence="9" id="KW-0479">Metal-binding</keyword>
<evidence type="ECO:0000313" key="12">
    <source>
        <dbReference type="EMBL" id="KAH0814845.1"/>
    </source>
</evidence>
<comment type="catalytic activity">
    <reaction evidence="8 10">
        <text>uridine(44) in tRNA(Ser) + S-adenosyl-L-methionine = 2'-O-methyluridine(44) in tRNA(Ser) + S-adenosyl-L-homocysteine + H(+)</text>
        <dbReference type="Rhea" id="RHEA:43100"/>
        <dbReference type="Rhea" id="RHEA-COMP:10339"/>
        <dbReference type="Rhea" id="RHEA-COMP:10340"/>
        <dbReference type="ChEBI" id="CHEBI:15378"/>
        <dbReference type="ChEBI" id="CHEBI:57856"/>
        <dbReference type="ChEBI" id="CHEBI:59789"/>
        <dbReference type="ChEBI" id="CHEBI:65315"/>
        <dbReference type="ChEBI" id="CHEBI:74478"/>
        <dbReference type="EC" id="2.1.1.211"/>
    </reaction>
</comment>
<name>A0A8J6HHP3_TENMO</name>
<evidence type="ECO:0000256" key="1">
    <source>
        <dbReference type="ARBA" id="ARBA00004496"/>
    </source>
</evidence>
<feature type="domain" description="C3H1-type" evidence="11">
    <location>
        <begin position="551"/>
        <end position="581"/>
    </location>
</feature>
<evidence type="ECO:0000256" key="4">
    <source>
        <dbReference type="ARBA" id="ARBA00022603"/>
    </source>
</evidence>
<dbReference type="GO" id="GO:0141101">
    <property type="term" value="F:tRNA(Ser) (uridine(44)-2'-O-)-methyltransferase activity"/>
    <property type="evidence" value="ECO:0007669"/>
    <property type="project" value="UniProtKB-EC"/>
</dbReference>
<keyword evidence="9" id="KW-0863">Zinc-finger</keyword>
<reference evidence="12" key="1">
    <citation type="journal article" date="2020" name="J Insects Food Feed">
        <title>The yellow mealworm (Tenebrio molitor) genome: a resource for the emerging insects as food and feed industry.</title>
        <authorList>
            <person name="Eriksson T."/>
            <person name="Andere A."/>
            <person name="Kelstrup H."/>
            <person name="Emery V."/>
            <person name="Picard C."/>
        </authorList>
    </citation>
    <scope>NUCLEOTIDE SEQUENCE</scope>
    <source>
        <strain evidence="12">Stoneville</strain>
        <tissue evidence="12">Whole head</tissue>
    </source>
</reference>
<keyword evidence="13" id="KW-1185">Reference proteome</keyword>
<sequence>MDRIPLVTSSTTFPLRNFWNSVMVYHDRPNVVNRKLAAVAPVLLCEISLHSPRIKRLSEIFTREALLYEIRKLPNLQMITPQFIREITESYDKNASIKECDREVFERSLEGQFVSLRILLPRGDQKKCLELVIFDRTAKSATFFAVQEQSEHIAAPRFPYHIELTPSDNLRIVLDTFEDADTSSAEWLADKLFPKLLKWTEDVQDKAVTSLSLVLPNEYCTLYAELKAKYGENLVKAWPQKANTDPQKYVYEDVAIAAYLICLWRRLGAENINFVDCGCGNGLLVYVLNEEGYRGHGFDIRGRKTWDLYEGRADLREGTITPESTFPEATWIIGNHSDELTPWIPIVALKSSPKTNFFVLPCCSYELSGRKYVRMNSAISQYEDYLDYVRNISVLCGFTTSVDKLRIPSTKRTCLVGVRGDASDVEEIQRRVSAFVGQRQNCEFVARESVEAVRNCTRLNRDLIKRIVGLVVEQLLKAECTIGKGDGQAWNRGGTLHLGELSQKIPAEDRKPLKNECGGLQTLLKNHRYIFDVKNGEVSLRPPPSLNECNKYKDKPCWFHANHPDGCLFRSETCAYKHVENL</sequence>
<evidence type="ECO:0000256" key="9">
    <source>
        <dbReference type="PROSITE-ProRule" id="PRU00723"/>
    </source>
</evidence>
<dbReference type="PANTHER" id="PTHR21210:SF0">
    <property type="entry name" value="TRNA (URACIL-O(2)-)-METHYLTRANSFERASE-RELATED"/>
    <property type="match status" value="1"/>
</dbReference>
<comment type="subcellular location">
    <subcellularLocation>
        <location evidence="1 10">Cytoplasm</location>
    </subcellularLocation>
</comment>
<accession>A0A8J6HHP3</accession>
<dbReference type="Proteomes" id="UP000719412">
    <property type="component" value="Unassembled WGS sequence"/>
</dbReference>
<keyword evidence="6 10" id="KW-0949">S-adenosyl-L-methionine</keyword>
<dbReference type="GO" id="GO:0030488">
    <property type="term" value="P:tRNA methylation"/>
    <property type="evidence" value="ECO:0007669"/>
    <property type="project" value="UniProtKB-UniRule"/>
</dbReference>
<keyword evidence="9" id="KW-0862">Zinc</keyword>
<feature type="zinc finger region" description="C3H1-type" evidence="9">
    <location>
        <begin position="551"/>
        <end position="581"/>
    </location>
</feature>
<keyword evidence="3 10" id="KW-0963">Cytoplasm</keyword>
<evidence type="ECO:0000256" key="6">
    <source>
        <dbReference type="ARBA" id="ARBA00022691"/>
    </source>
</evidence>
<keyword evidence="5 10" id="KW-0808">Transferase</keyword>
<dbReference type="PANTHER" id="PTHR21210">
    <property type="entry name" value="TRNA (URACIL-O(2)-)-METHYLTRANSFERASE-RELATED"/>
    <property type="match status" value="1"/>
</dbReference>
<dbReference type="EMBL" id="JABDTM020023853">
    <property type="protein sequence ID" value="KAH0814845.1"/>
    <property type="molecule type" value="Genomic_DNA"/>
</dbReference>
<keyword evidence="4 10" id="KW-0489">Methyltransferase</keyword>
<dbReference type="GO" id="GO:0005737">
    <property type="term" value="C:cytoplasm"/>
    <property type="evidence" value="ECO:0007669"/>
    <property type="project" value="UniProtKB-SubCell"/>
</dbReference>
<reference evidence="12" key="2">
    <citation type="submission" date="2021-08" db="EMBL/GenBank/DDBJ databases">
        <authorList>
            <person name="Eriksson T."/>
        </authorList>
    </citation>
    <scope>NUCLEOTIDE SEQUENCE</scope>
    <source>
        <strain evidence="12">Stoneville</strain>
        <tissue evidence="12">Whole head</tissue>
    </source>
</reference>
<evidence type="ECO:0000313" key="13">
    <source>
        <dbReference type="Proteomes" id="UP000719412"/>
    </source>
</evidence>
<proteinExistence type="inferred from homology"/>
<evidence type="ECO:0000256" key="2">
    <source>
        <dbReference type="ARBA" id="ARBA00009056"/>
    </source>
</evidence>
<dbReference type="PROSITE" id="PS50103">
    <property type="entry name" value="ZF_C3H1"/>
    <property type="match status" value="1"/>
</dbReference>
<gene>
    <name evidence="12" type="ORF">GEV33_007947</name>
</gene>
<evidence type="ECO:0000256" key="5">
    <source>
        <dbReference type="ARBA" id="ARBA00022679"/>
    </source>
</evidence>
<dbReference type="AlphaFoldDB" id="A0A8J6HHP3"/>
<evidence type="ECO:0000256" key="10">
    <source>
        <dbReference type="RuleBase" id="RU368004"/>
    </source>
</evidence>
<dbReference type="Pfam" id="PF07757">
    <property type="entry name" value="AdoMet_MTase"/>
    <property type="match status" value="1"/>
</dbReference>
<dbReference type="GO" id="GO:0008270">
    <property type="term" value="F:zinc ion binding"/>
    <property type="evidence" value="ECO:0007669"/>
    <property type="project" value="UniProtKB-KW"/>
</dbReference>